<dbReference type="SMART" id="SM00886">
    <property type="entry name" value="Dabb"/>
    <property type="match status" value="1"/>
</dbReference>
<feature type="domain" description="Stress-response A/B barrel" evidence="1">
    <location>
        <begin position="3"/>
        <end position="98"/>
    </location>
</feature>
<dbReference type="AlphaFoldDB" id="A0A495IAL0"/>
<dbReference type="Gene3D" id="3.30.70.100">
    <property type="match status" value="1"/>
</dbReference>
<protein>
    <submittedName>
        <fullName evidence="2">Stress responsive alpha/beta barrel protein</fullName>
    </submittedName>
</protein>
<dbReference type="InterPro" id="IPR013097">
    <property type="entry name" value="Dabb"/>
</dbReference>
<evidence type="ECO:0000313" key="3">
    <source>
        <dbReference type="Proteomes" id="UP000280008"/>
    </source>
</evidence>
<sequence>MTVKHIVVWTVDAASETEKAEALARIEGLLTGLVGRVPSILSLTVGLNGAYPDRNADIALVADFADYEGLEAYQQHPDHREVSATIATLVSSRAAIDFEY</sequence>
<dbReference type="EMBL" id="RBKS01000001">
    <property type="protein sequence ID" value="RKR73053.1"/>
    <property type="molecule type" value="Genomic_DNA"/>
</dbReference>
<evidence type="ECO:0000259" key="1">
    <source>
        <dbReference type="PROSITE" id="PS51502"/>
    </source>
</evidence>
<name>A0A495IAL0_9MICO</name>
<dbReference type="RefSeq" id="WP_170159803.1">
    <property type="nucleotide sequence ID" value="NZ_RBKS01000001.1"/>
</dbReference>
<dbReference type="PANTHER" id="PTHR37832:SF1">
    <property type="entry name" value="STRESS-RESPONSE A_B BARREL DOMAIN-CONTAINING PROTEIN"/>
    <property type="match status" value="1"/>
</dbReference>
<dbReference type="SUPFAM" id="SSF54909">
    <property type="entry name" value="Dimeric alpha+beta barrel"/>
    <property type="match status" value="1"/>
</dbReference>
<evidence type="ECO:0000313" key="2">
    <source>
        <dbReference type="EMBL" id="RKR73053.1"/>
    </source>
</evidence>
<gene>
    <name evidence="2" type="ORF">C8E83_0135</name>
</gene>
<dbReference type="Pfam" id="PF07876">
    <property type="entry name" value="Dabb"/>
    <property type="match status" value="1"/>
</dbReference>
<organism evidence="2 3">
    <name type="scientific">Frondihabitans australicus</name>
    <dbReference type="NCBI Taxonomy" id="386892"/>
    <lineage>
        <taxon>Bacteria</taxon>
        <taxon>Bacillati</taxon>
        <taxon>Actinomycetota</taxon>
        <taxon>Actinomycetes</taxon>
        <taxon>Micrococcales</taxon>
        <taxon>Microbacteriaceae</taxon>
        <taxon>Frondihabitans</taxon>
    </lineage>
</organism>
<dbReference type="PANTHER" id="PTHR37832">
    <property type="entry name" value="BLL2683 PROTEIN"/>
    <property type="match status" value="1"/>
</dbReference>
<proteinExistence type="predicted"/>
<reference evidence="2 3" key="1">
    <citation type="submission" date="2018-10" db="EMBL/GenBank/DDBJ databases">
        <title>Sequencing the genomes of 1000 actinobacteria strains.</title>
        <authorList>
            <person name="Klenk H.-P."/>
        </authorList>
    </citation>
    <scope>NUCLEOTIDE SEQUENCE [LARGE SCALE GENOMIC DNA]</scope>
    <source>
        <strain evidence="2 3">DSM 17894</strain>
    </source>
</reference>
<dbReference type="Proteomes" id="UP000280008">
    <property type="component" value="Unassembled WGS sequence"/>
</dbReference>
<dbReference type="PROSITE" id="PS51502">
    <property type="entry name" value="S_R_A_B_BARREL"/>
    <property type="match status" value="1"/>
</dbReference>
<dbReference type="InterPro" id="IPR011008">
    <property type="entry name" value="Dimeric_a/b-barrel"/>
</dbReference>
<comment type="caution">
    <text evidence="2">The sequence shown here is derived from an EMBL/GenBank/DDBJ whole genome shotgun (WGS) entry which is preliminary data.</text>
</comment>
<keyword evidence="3" id="KW-1185">Reference proteome</keyword>
<accession>A0A495IAL0</accession>